<evidence type="ECO:0000313" key="1">
    <source>
        <dbReference type="EMBL" id="MET3695662.1"/>
    </source>
</evidence>
<organism evidence="1 2">
    <name type="scientific">Methylobacterium goesingense</name>
    <dbReference type="NCBI Taxonomy" id="243690"/>
    <lineage>
        <taxon>Bacteria</taxon>
        <taxon>Pseudomonadati</taxon>
        <taxon>Pseudomonadota</taxon>
        <taxon>Alphaproteobacteria</taxon>
        <taxon>Hyphomicrobiales</taxon>
        <taxon>Methylobacteriaceae</taxon>
        <taxon>Methylobacterium</taxon>
    </lineage>
</organism>
<sequence length="29" mass="3166">MPSVPDGLHVDDLTLEEIWLQITTQTAAA</sequence>
<proteinExistence type="predicted"/>
<evidence type="ECO:0000313" key="2">
    <source>
        <dbReference type="Proteomes" id="UP001549145"/>
    </source>
</evidence>
<gene>
    <name evidence="1" type="ORF">ABID43_005236</name>
</gene>
<keyword evidence="2" id="KW-1185">Reference proteome</keyword>
<name>A0ABV2LEA0_9HYPH</name>
<comment type="caution">
    <text evidence="1">The sequence shown here is derived from an EMBL/GenBank/DDBJ whole genome shotgun (WGS) entry which is preliminary data.</text>
</comment>
<protein>
    <submittedName>
        <fullName evidence="1">Uncharacterized protein</fullName>
    </submittedName>
</protein>
<dbReference type="Proteomes" id="UP001549145">
    <property type="component" value="Unassembled WGS sequence"/>
</dbReference>
<accession>A0ABV2LEA0</accession>
<dbReference type="EMBL" id="JBEPMM010000043">
    <property type="protein sequence ID" value="MET3695662.1"/>
    <property type="molecule type" value="Genomic_DNA"/>
</dbReference>
<reference evidence="1 2" key="1">
    <citation type="submission" date="2024-06" db="EMBL/GenBank/DDBJ databases">
        <title>Genomic Encyclopedia of Type Strains, Phase IV (KMG-IV): sequencing the most valuable type-strain genomes for metagenomic binning, comparative biology and taxonomic classification.</title>
        <authorList>
            <person name="Goeker M."/>
        </authorList>
    </citation>
    <scope>NUCLEOTIDE SEQUENCE [LARGE SCALE GENOMIC DNA]</scope>
    <source>
        <strain evidence="1 2">DSM 21331</strain>
    </source>
</reference>